<dbReference type="Proteomes" id="UP000027135">
    <property type="component" value="Unassembled WGS sequence"/>
</dbReference>
<sequence>MWCYRRILKIPWADRVSNEEVLLRIEEERPCLRYTILEGAEEGKNARGTPSTNYTKLSVYVVRKELAVF</sequence>
<name>A0A067QVZ1_ZOONE</name>
<dbReference type="AlphaFoldDB" id="A0A067QVZ1"/>
<accession>A0A067QVZ1</accession>
<evidence type="ECO:0000313" key="2">
    <source>
        <dbReference type="Proteomes" id="UP000027135"/>
    </source>
</evidence>
<evidence type="ECO:0000313" key="1">
    <source>
        <dbReference type="EMBL" id="KDR13373.1"/>
    </source>
</evidence>
<dbReference type="EMBL" id="KK852949">
    <property type="protein sequence ID" value="KDR13373.1"/>
    <property type="molecule type" value="Genomic_DNA"/>
</dbReference>
<keyword evidence="2" id="KW-1185">Reference proteome</keyword>
<protein>
    <submittedName>
        <fullName evidence="1">Uncharacterized protein</fullName>
    </submittedName>
</protein>
<proteinExistence type="predicted"/>
<organism evidence="1 2">
    <name type="scientific">Zootermopsis nevadensis</name>
    <name type="common">Dampwood termite</name>
    <dbReference type="NCBI Taxonomy" id="136037"/>
    <lineage>
        <taxon>Eukaryota</taxon>
        <taxon>Metazoa</taxon>
        <taxon>Ecdysozoa</taxon>
        <taxon>Arthropoda</taxon>
        <taxon>Hexapoda</taxon>
        <taxon>Insecta</taxon>
        <taxon>Pterygota</taxon>
        <taxon>Neoptera</taxon>
        <taxon>Polyneoptera</taxon>
        <taxon>Dictyoptera</taxon>
        <taxon>Blattodea</taxon>
        <taxon>Blattoidea</taxon>
        <taxon>Termitoidae</taxon>
        <taxon>Termopsidae</taxon>
        <taxon>Zootermopsis</taxon>
    </lineage>
</organism>
<dbReference type="InParanoid" id="A0A067QVZ1"/>
<gene>
    <name evidence="1" type="ORF">L798_12597</name>
</gene>
<reference evidence="1 2" key="1">
    <citation type="journal article" date="2014" name="Nat. Commun.">
        <title>Molecular traces of alternative social organization in a termite genome.</title>
        <authorList>
            <person name="Terrapon N."/>
            <person name="Li C."/>
            <person name="Robertson H.M."/>
            <person name="Ji L."/>
            <person name="Meng X."/>
            <person name="Booth W."/>
            <person name="Chen Z."/>
            <person name="Childers C.P."/>
            <person name="Glastad K.M."/>
            <person name="Gokhale K."/>
            <person name="Gowin J."/>
            <person name="Gronenberg W."/>
            <person name="Hermansen R.A."/>
            <person name="Hu H."/>
            <person name="Hunt B.G."/>
            <person name="Huylmans A.K."/>
            <person name="Khalil S.M."/>
            <person name="Mitchell R.D."/>
            <person name="Munoz-Torres M.C."/>
            <person name="Mustard J.A."/>
            <person name="Pan H."/>
            <person name="Reese J.T."/>
            <person name="Scharf M.E."/>
            <person name="Sun F."/>
            <person name="Vogel H."/>
            <person name="Xiao J."/>
            <person name="Yang W."/>
            <person name="Yang Z."/>
            <person name="Yang Z."/>
            <person name="Zhou J."/>
            <person name="Zhu J."/>
            <person name="Brent C.S."/>
            <person name="Elsik C.G."/>
            <person name="Goodisman M.A."/>
            <person name="Liberles D.A."/>
            <person name="Roe R.M."/>
            <person name="Vargo E.L."/>
            <person name="Vilcinskas A."/>
            <person name="Wang J."/>
            <person name="Bornberg-Bauer E."/>
            <person name="Korb J."/>
            <person name="Zhang G."/>
            <person name="Liebig J."/>
        </authorList>
    </citation>
    <scope>NUCLEOTIDE SEQUENCE [LARGE SCALE GENOMIC DNA]</scope>
    <source>
        <tissue evidence="1">Whole organism</tissue>
    </source>
</reference>